<dbReference type="PRINTS" id="PR00080">
    <property type="entry name" value="SDRFAMILY"/>
</dbReference>
<evidence type="ECO:0000256" key="3">
    <source>
        <dbReference type="RuleBase" id="RU000363"/>
    </source>
</evidence>
<dbReference type="AlphaFoldDB" id="A0A5C5RB19"/>
<dbReference type="InterPro" id="IPR036291">
    <property type="entry name" value="NAD(P)-bd_dom_sf"/>
</dbReference>
<evidence type="ECO:0000256" key="1">
    <source>
        <dbReference type="ARBA" id="ARBA00006484"/>
    </source>
</evidence>
<keyword evidence="5" id="KW-1185">Reference proteome</keyword>
<dbReference type="OrthoDB" id="5178125at2"/>
<dbReference type="Gene3D" id="3.40.50.720">
    <property type="entry name" value="NAD(P)-binding Rossmann-like Domain"/>
    <property type="match status" value="1"/>
</dbReference>
<comment type="caution">
    <text evidence="4">The sequence shown here is derived from an EMBL/GenBank/DDBJ whole genome shotgun (WGS) entry which is preliminary data.</text>
</comment>
<sequence length="262" mass="26822">MELRSARVLITGASGGLGPALATAFASRGADLVLSGRRADALEQLASRVGGTVVPADLSHPDGPASLLAAAGPVDVVIAGAGLPASGVVWEYTSEEIDRAIDVNLRAPIMLARLASDAMRERGSGHVVFLSSLAGRSASGRMALYNATKFGLRGFALALREDLRPDGVGVSSVLPGPVRDAGMFADAGVRVPRITTRTAAQVARATVRAVERNLGEVVVAPWSMRAVTAFGAVAPHASAALARYTGSAAMMTAVSEGQRGKR</sequence>
<name>A0A5C5RB19_9ACTN</name>
<evidence type="ECO:0000313" key="5">
    <source>
        <dbReference type="Proteomes" id="UP000317291"/>
    </source>
</evidence>
<dbReference type="SUPFAM" id="SSF51735">
    <property type="entry name" value="NAD(P)-binding Rossmann-fold domains"/>
    <property type="match status" value="1"/>
</dbReference>
<keyword evidence="2" id="KW-0560">Oxidoreductase</keyword>
<dbReference type="Proteomes" id="UP000317291">
    <property type="component" value="Unassembled WGS sequence"/>
</dbReference>
<dbReference type="InterPro" id="IPR002347">
    <property type="entry name" value="SDR_fam"/>
</dbReference>
<gene>
    <name evidence="4" type="ORF">FK529_07085</name>
</gene>
<evidence type="ECO:0000313" key="4">
    <source>
        <dbReference type="EMBL" id="TWS19906.1"/>
    </source>
</evidence>
<comment type="similarity">
    <text evidence="1 3">Belongs to the short-chain dehydrogenases/reductases (SDR) family.</text>
</comment>
<dbReference type="EMBL" id="VIGW01000003">
    <property type="protein sequence ID" value="TWS19906.1"/>
    <property type="molecule type" value="Genomic_DNA"/>
</dbReference>
<dbReference type="GO" id="GO:0016491">
    <property type="term" value="F:oxidoreductase activity"/>
    <property type="evidence" value="ECO:0007669"/>
    <property type="project" value="UniProtKB-KW"/>
</dbReference>
<proteinExistence type="inferred from homology"/>
<dbReference type="Pfam" id="PF00106">
    <property type="entry name" value="adh_short"/>
    <property type="match status" value="1"/>
</dbReference>
<dbReference type="PANTHER" id="PTHR44196">
    <property type="entry name" value="DEHYDROGENASE/REDUCTASE SDR FAMILY MEMBER 7B"/>
    <property type="match status" value="1"/>
</dbReference>
<organism evidence="4 5">
    <name type="scientific">Tsukamurella asaccharolytica</name>
    <dbReference type="NCBI Taxonomy" id="2592067"/>
    <lineage>
        <taxon>Bacteria</taxon>
        <taxon>Bacillati</taxon>
        <taxon>Actinomycetota</taxon>
        <taxon>Actinomycetes</taxon>
        <taxon>Mycobacteriales</taxon>
        <taxon>Tsukamurellaceae</taxon>
        <taxon>Tsukamurella</taxon>
    </lineage>
</organism>
<dbReference type="GO" id="GO:0016020">
    <property type="term" value="C:membrane"/>
    <property type="evidence" value="ECO:0007669"/>
    <property type="project" value="TreeGrafter"/>
</dbReference>
<accession>A0A5C5RB19</accession>
<dbReference type="RefSeq" id="WP_146560284.1">
    <property type="nucleotide sequence ID" value="NZ_VIGW01000003.1"/>
</dbReference>
<evidence type="ECO:0000256" key="2">
    <source>
        <dbReference type="ARBA" id="ARBA00023002"/>
    </source>
</evidence>
<protein>
    <submittedName>
        <fullName evidence="4">SDR family NAD(P)-dependent oxidoreductase</fullName>
    </submittedName>
</protein>
<dbReference type="PROSITE" id="PS00061">
    <property type="entry name" value="ADH_SHORT"/>
    <property type="match status" value="1"/>
</dbReference>
<reference evidence="4 5" key="1">
    <citation type="submission" date="2019-06" db="EMBL/GenBank/DDBJ databases">
        <title>Tsukamurella conjunctivitidis sp. nov., Tsukamurella assacharolytica sp. nov. and Tsukamurella sputae sp. nov. isolated from patients with conjunctivitis, bacteraemia (lymphoma) and respiratory infection (sputum) in Hong Kong.</title>
        <authorList>
            <person name="Teng J.L.L."/>
            <person name="Lee H.H."/>
            <person name="Fong J.Y.H."/>
            <person name="Fok K.M.N."/>
            <person name="Lau S.K.P."/>
            <person name="Woo P.C.Y."/>
        </authorList>
    </citation>
    <scope>NUCLEOTIDE SEQUENCE [LARGE SCALE GENOMIC DNA]</scope>
    <source>
        <strain evidence="4 5">HKU71</strain>
    </source>
</reference>
<dbReference type="PANTHER" id="PTHR44196:SF1">
    <property type="entry name" value="DEHYDROGENASE_REDUCTASE SDR FAMILY MEMBER 7B"/>
    <property type="match status" value="1"/>
</dbReference>
<dbReference type="InterPro" id="IPR020904">
    <property type="entry name" value="Sc_DH/Rdtase_CS"/>
</dbReference>
<dbReference type="PRINTS" id="PR00081">
    <property type="entry name" value="GDHRDH"/>
</dbReference>